<dbReference type="EMBL" id="JAFREL020000004">
    <property type="protein sequence ID" value="MEO1772243.1"/>
    <property type="molecule type" value="Genomic_DNA"/>
</dbReference>
<evidence type="ECO:0000313" key="8">
    <source>
        <dbReference type="Proteomes" id="UP000664357"/>
    </source>
</evidence>
<evidence type="ECO:0000256" key="3">
    <source>
        <dbReference type="ARBA" id="ARBA00022989"/>
    </source>
</evidence>
<name>A0ABV0EX94_9ENTE</name>
<organism evidence="7 8">
    <name type="scientific">Candidatus Enterococcus ferrettii</name>
    <dbReference type="NCBI Taxonomy" id="2815324"/>
    <lineage>
        <taxon>Bacteria</taxon>
        <taxon>Bacillati</taxon>
        <taxon>Bacillota</taxon>
        <taxon>Bacilli</taxon>
        <taxon>Lactobacillales</taxon>
        <taxon>Enterococcaceae</taxon>
        <taxon>Enterococcus</taxon>
    </lineage>
</organism>
<sequence length="200" mass="21721">MSKSVNLTTGKAKPVKESKSISQRIVSTIAGISCIILLPLLLINLVIIVKGSLSPNEIPTVFGYAPMAVITDSMNTGEDESIKAGDLVITKKTDADKLKVGDIIMFKNNRSAIIHRIADYDSKSNTFTTKGDANNTEDLDPVQKENIIGKYVGRVPKAGEIILFSKTPLGMLICIGLPLLLLLGYDFVAKHSRRHEDKIA</sequence>
<dbReference type="CDD" id="cd06530">
    <property type="entry name" value="S26_SPase_I"/>
    <property type="match status" value="1"/>
</dbReference>
<protein>
    <recommendedName>
        <fullName evidence="5">Signal peptidase I</fullName>
        <ecNumber evidence="5">3.4.21.89</ecNumber>
    </recommendedName>
</protein>
<feature type="transmembrane region" description="Helical" evidence="6">
    <location>
        <begin position="25"/>
        <end position="49"/>
    </location>
</feature>
<dbReference type="EC" id="3.4.21.89" evidence="5"/>
<evidence type="ECO:0000256" key="1">
    <source>
        <dbReference type="ARBA" id="ARBA00004370"/>
    </source>
</evidence>
<feature type="transmembrane region" description="Helical" evidence="6">
    <location>
        <begin position="169"/>
        <end position="188"/>
    </location>
</feature>
<dbReference type="InterPro" id="IPR036286">
    <property type="entry name" value="LexA/Signal_pep-like_sf"/>
</dbReference>
<evidence type="ECO:0000256" key="5">
    <source>
        <dbReference type="NCBIfam" id="TIGR02228"/>
    </source>
</evidence>
<proteinExistence type="predicted"/>
<reference evidence="7 8" key="1">
    <citation type="submission" date="2024-02" db="EMBL/GenBank/DDBJ databases">
        <title>The Genome Sequence of Enterococcus sp. DIV0159.</title>
        <authorList>
            <person name="Earl A."/>
            <person name="Manson A."/>
            <person name="Gilmore M."/>
            <person name="Sanders J."/>
            <person name="Shea T."/>
            <person name="Howe W."/>
            <person name="Livny J."/>
            <person name="Cuomo C."/>
            <person name="Neafsey D."/>
            <person name="Birren B."/>
        </authorList>
    </citation>
    <scope>NUCLEOTIDE SEQUENCE [LARGE SCALE GENOMIC DNA]</scope>
    <source>
        <strain evidence="7 8">665A</strain>
    </source>
</reference>
<dbReference type="NCBIfam" id="TIGR02228">
    <property type="entry name" value="sigpep_I_arch"/>
    <property type="match status" value="1"/>
</dbReference>
<comment type="subcellular location">
    <subcellularLocation>
        <location evidence="1">Membrane</location>
    </subcellularLocation>
</comment>
<dbReference type="Proteomes" id="UP000664357">
    <property type="component" value="Unassembled WGS sequence"/>
</dbReference>
<dbReference type="Gene3D" id="2.10.109.10">
    <property type="entry name" value="Umud Fragment, subunit A"/>
    <property type="match status" value="1"/>
</dbReference>
<dbReference type="SUPFAM" id="SSF51306">
    <property type="entry name" value="LexA/Signal peptidase"/>
    <property type="match status" value="1"/>
</dbReference>
<evidence type="ECO:0000313" key="7">
    <source>
        <dbReference type="EMBL" id="MEO1772243.1"/>
    </source>
</evidence>
<dbReference type="PANTHER" id="PTHR10806">
    <property type="entry name" value="SIGNAL PEPTIDASE COMPLEX CATALYTIC SUBUNIT SEC11"/>
    <property type="match status" value="1"/>
</dbReference>
<dbReference type="InterPro" id="IPR019533">
    <property type="entry name" value="Peptidase_S26"/>
</dbReference>
<gene>
    <name evidence="7" type="ORF">JZO67_004225</name>
</gene>
<keyword evidence="3 6" id="KW-1133">Transmembrane helix</keyword>
<keyword evidence="8" id="KW-1185">Reference proteome</keyword>
<keyword evidence="2 6" id="KW-0812">Transmembrane</keyword>
<evidence type="ECO:0000256" key="4">
    <source>
        <dbReference type="ARBA" id="ARBA00023136"/>
    </source>
</evidence>
<comment type="caution">
    <text evidence="7">The sequence shown here is derived from an EMBL/GenBank/DDBJ whole genome shotgun (WGS) entry which is preliminary data.</text>
</comment>
<dbReference type="PANTHER" id="PTHR10806:SF6">
    <property type="entry name" value="SIGNAL PEPTIDASE COMPLEX CATALYTIC SUBUNIT SEC11"/>
    <property type="match status" value="1"/>
</dbReference>
<evidence type="ECO:0000256" key="6">
    <source>
        <dbReference type="SAM" id="Phobius"/>
    </source>
</evidence>
<keyword evidence="4 6" id="KW-0472">Membrane</keyword>
<dbReference type="InterPro" id="IPR001733">
    <property type="entry name" value="Peptidase_S26B"/>
</dbReference>
<accession>A0ABV0EX94</accession>
<dbReference type="RefSeq" id="WP_242704328.1">
    <property type="nucleotide sequence ID" value="NZ_JAFREL020000004.1"/>
</dbReference>
<evidence type="ECO:0000256" key="2">
    <source>
        <dbReference type="ARBA" id="ARBA00022692"/>
    </source>
</evidence>